<sequence>MRGTDKASGSLFSYVDLEARVPARHPLRKIRQVVNDALASLDAEFEALYTDFGRPSIAPERLIRASLLQILFSVRSERQLMEQMQYNLMFRWFVGLGIDDQVWVPTVFTKNRDRLLTTDMSRKVMGAILAHREVAPLLSDEHFSGDGTLVKAWASMKSFQPKPDITPPDDEGPGDPPSPDMTTADQPEPTQTETDPMLRPTRQHRNVEVDFRGERRSNATHASTTDPDARLYKKSPGTGAMLCFIGHALMENRSGLIVQGDLTEADGRAERRAALGMIHRHSPGSTRRLTLGADRGYDAAGFVADLRQACMTPHVAQRSRYSAIDGRTTWHDGYGLSLKHRKRIEEAFGWAKTVGRMAQTVYRGIERVRSRFVLTMAANNLARLPWLLAA</sequence>
<evidence type="ECO:0000259" key="7">
    <source>
        <dbReference type="Pfam" id="PF01609"/>
    </source>
</evidence>
<evidence type="ECO:0000256" key="4">
    <source>
        <dbReference type="ARBA" id="ARBA00023125"/>
    </source>
</evidence>
<dbReference type="Pfam" id="PF05598">
    <property type="entry name" value="DUF772"/>
    <property type="match status" value="1"/>
</dbReference>
<organism evidence="9 10">
    <name type="scientific">Paracoccus liaowanqingii</name>
    <dbReference type="NCBI Taxonomy" id="2560053"/>
    <lineage>
        <taxon>Bacteria</taxon>
        <taxon>Pseudomonadati</taxon>
        <taxon>Pseudomonadota</taxon>
        <taxon>Alphaproteobacteria</taxon>
        <taxon>Rhodobacterales</taxon>
        <taxon>Paracoccaceae</taxon>
        <taxon>Paracoccus</taxon>
    </lineage>
</organism>
<evidence type="ECO:0000256" key="3">
    <source>
        <dbReference type="ARBA" id="ARBA00022578"/>
    </source>
</evidence>
<dbReference type="InterPro" id="IPR047959">
    <property type="entry name" value="Transpos_IS5"/>
</dbReference>
<accession>A0A4Y5SW35</accession>
<dbReference type="InterPro" id="IPR008490">
    <property type="entry name" value="Transposase_InsH_N"/>
</dbReference>
<dbReference type="KEGG" id="plia:E4191_23230"/>
<evidence type="ECO:0000256" key="6">
    <source>
        <dbReference type="SAM" id="MobiDB-lite"/>
    </source>
</evidence>
<protein>
    <submittedName>
        <fullName evidence="9">IS5 family transposase</fullName>
    </submittedName>
</protein>
<geneLocation type="plasmid" evidence="9 10">
    <name>unnamed1</name>
</geneLocation>
<evidence type="ECO:0000256" key="1">
    <source>
        <dbReference type="ARBA" id="ARBA00003544"/>
    </source>
</evidence>
<keyword evidence="9" id="KW-0614">Plasmid</keyword>
<comment type="function">
    <text evidence="1">Involved in the transposition of the insertion sequence IS5.</text>
</comment>
<dbReference type="Pfam" id="PF01609">
    <property type="entry name" value="DDE_Tnp_1"/>
    <property type="match status" value="1"/>
</dbReference>
<dbReference type="GO" id="GO:0003677">
    <property type="term" value="F:DNA binding"/>
    <property type="evidence" value="ECO:0007669"/>
    <property type="project" value="UniProtKB-KW"/>
</dbReference>
<keyword evidence="5" id="KW-0233">DNA recombination</keyword>
<dbReference type="GO" id="GO:0004803">
    <property type="term" value="F:transposase activity"/>
    <property type="evidence" value="ECO:0007669"/>
    <property type="project" value="InterPro"/>
</dbReference>
<feature type="domain" description="Transposase IS4-like" evidence="7">
    <location>
        <begin position="243"/>
        <end position="380"/>
    </location>
</feature>
<reference evidence="10" key="1">
    <citation type="submission" date="2019-05" db="EMBL/GenBank/DDBJ databases">
        <title>Tamlana fucoidanivorans sp. nov., isolated from the surface of algae collected from Fujian province in China.</title>
        <authorList>
            <person name="Li J."/>
        </authorList>
    </citation>
    <scope>NUCLEOTIDE SEQUENCE [LARGE SCALE GENOMIC DNA]</scope>
    <source>
        <strain evidence="10">2251</strain>
        <plasmid evidence="10">unnamed1</plasmid>
    </source>
</reference>
<dbReference type="GO" id="GO:0006313">
    <property type="term" value="P:DNA transposition"/>
    <property type="evidence" value="ECO:0007669"/>
    <property type="project" value="InterPro"/>
</dbReference>
<proteinExistence type="inferred from homology"/>
<dbReference type="Proteomes" id="UP000296374">
    <property type="component" value="Plasmid unnamed1"/>
</dbReference>
<evidence type="ECO:0000256" key="5">
    <source>
        <dbReference type="ARBA" id="ARBA00023172"/>
    </source>
</evidence>
<evidence type="ECO:0000259" key="8">
    <source>
        <dbReference type="Pfam" id="PF05598"/>
    </source>
</evidence>
<feature type="domain" description="Transposase InsH N-terminal" evidence="8">
    <location>
        <begin position="16"/>
        <end position="114"/>
    </location>
</feature>
<comment type="similarity">
    <text evidence="2">Belongs to the transposase 11 family.</text>
</comment>
<gene>
    <name evidence="9" type="ORF">E4191_23230</name>
</gene>
<keyword evidence="4" id="KW-0238">DNA-binding</keyword>
<feature type="compositionally biased region" description="Polar residues" evidence="6">
    <location>
        <begin position="181"/>
        <end position="194"/>
    </location>
</feature>
<name>A0A4Y5SW35_9RHOB</name>
<feature type="compositionally biased region" description="Basic and acidic residues" evidence="6">
    <location>
        <begin position="205"/>
        <end position="217"/>
    </location>
</feature>
<dbReference type="RefSeq" id="WP_139616706.1">
    <property type="nucleotide sequence ID" value="NZ_CP040765.1"/>
</dbReference>
<dbReference type="InterPro" id="IPR002559">
    <property type="entry name" value="Transposase_11"/>
</dbReference>
<evidence type="ECO:0000313" key="10">
    <source>
        <dbReference type="Proteomes" id="UP000296374"/>
    </source>
</evidence>
<dbReference type="AlphaFoldDB" id="A0A4Y5SW35"/>
<evidence type="ECO:0000313" key="9">
    <source>
        <dbReference type="EMBL" id="QDA37035.1"/>
    </source>
</evidence>
<dbReference type="NCBIfam" id="NF033581">
    <property type="entry name" value="transpos_IS5_4"/>
    <property type="match status" value="1"/>
</dbReference>
<feature type="region of interest" description="Disordered" evidence="6">
    <location>
        <begin position="159"/>
        <end position="232"/>
    </location>
</feature>
<dbReference type="EMBL" id="CP040765">
    <property type="protein sequence ID" value="QDA37035.1"/>
    <property type="molecule type" value="Genomic_DNA"/>
</dbReference>
<evidence type="ECO:0000256" key="2">
    <source>
        <dbReference type="ARBA" id="ARBA00010075"/>
    </source>
</evidence>
<keyword evidence="3" id="KW-0815">Transposition</keyword>
<dbReference type="PANTHER" id="PTHR35604">
    <property type="entry name" value="TRANSPOSASE INSH FOR INSERTION SEQUENCE ELEMENT IS5A-RELATED"/>
    <property type="match status" value="1"/>
</dbReference>
<dbReference type="PANTHER" id="PTHR35604:SF2">
    <property type="entry name" value="TRANSPOSASE INSH FOR INSERTION SEQUENCE ELEMENT IS5A-RELATED"/>
    <property type="match status" value="1"/>
</dbReference>